<dbReference type="InterPro" id="IPR011659">
    <property type="entry name" value="WD40"/>
</dbReference>
<comment type="caution">
    <text evidence="1">The sequence shown here is derived from an EMBL/GenBank/DDBJ whole genome shotgun (WGS) entry which is preliminary data.</text>
</comment>
<proteinExistence type="predicted"/>
<dbReference type="STRING" id="1237149.C900_03498"/>
<reference evidence="1 2" key="1">
    <citation type="submission" date="2012-12" db="EMBL/GenBank/DDBJ databases">
        <title>Genome assembly of Fulvivirga imtechensis AK7.</title>
        <authorList>
            <person name="Nupur N."/>
            <person name="Khatri I."/>
            <person name="Kumar R."/>
            <person name="Subramanian S."/>
            <person name="Pinnaka A."/>
        </authorList>
    </citation>
    <scope>NUCLEOTIDE SEQUENCE [LARGE SCALE GENOMIC DNA]</scope>
    <source>
        <strain evidence="1 2">AK7</strain>
    </source>
</reference>
<dbReference type="EMBL" id="AMZN01000050">
    <property type="protein sequence ID" value="ELR70725.1"/>
    <property type="molecule type" value="Genomic_DNA"/>
</dbReference>
<dbReference type="Gene3D" id="3.30.1330.60">
    <property type="entry name" value="OmpA-like domain"/>
    <property type="match status" value="1"/>
</dbReference>
<organism evidence="1 2">
    <name type="scientific">Fulvivirga imtechensis AK7</name>
    <dbReference type="NCBI Taxonomy" id="1237149"/>
    <lineage>
        <taxon>Bacteria</taxon>
        <taxon>Pseudomonadati</taxon>
        <taxon>Bacteroidota</taxon>
        <taxon>Cytophagia</taxon>
        <taxon>Cytophagales</taxon>
        <taxon>Fulvivirgaceae</taxon>
        <taxon>Fulvivirga</taxon>
    </lineage>
</organism>
<dbReference type="InterPro" id="IPR011042">
    <property type="entry name" value="6-blade_b-propeller_TolB-like"/>
</dbReference>
<dbReference type="Proteomes" id="UP000011135">
    <property type="component" value="Unassembled WGS sequence"/>
</dbReference>
<dbReference type="SUPFAM" id="SSF82171">
    <property type="entry name" value="DPP6 N-terminal domain-like"/>
    <property type="match status" value="1"/>
</dbReference>
<accession>L8JPG0</accession>
<name>L8JPG0_9BACT</name>
<dbReference type="OrthoDB" id="911314at2"/>
<dbReference type="AlphaFoldDB" id="L8JPG0"/>
<protein>
    <recommendedName>
        <fullName evidence="3">OmpA-like domain-containing protein</fullName>
    </recommendedName>
</protein>
<evidence type="ECO:0008006" key="3">
    <source>
        <dbReference type="Google" id="ProtNLM"/>
    </source>
</evidence>
<dbReference type="RefSeq" id="WP_009580874.1">
    <property type="nucleotide sequence ID" value="NZ_AMZN01000050.1"/>
</dbReference>
<dbReference type="Pfam" id="PF07676">
    <property type="entry name" value="PD40"/>
    <property type="match status" value="4"/>
</dbReference>
<keyword evidence="2" id="KW-1185">Reference proteome</keyword>
<sequence>MSRITRTSVFVLISLIGFVNIQAQDELRKLPSNINRASINLYAPFISGDGQTLVYLSDYTDDGHHSMRWTTKKTVSTWNDELEITKLINRPTLNYRGGYSLSFDGNMLLFTSRKSGLGGFDLWYSNRRGNDWEAPGNFGMPVNSRENEGAPMLSPDGEYLYFMRCEKMSEYGGASGCRILVSKKTYNGWGEPKELPANINTGNSQTPRILADGETMIFASDKFGGKGGLDLFMTSRMGETWTDPIPMEFINTEKDDQFVSIPAKGRYLFAAKQGTRNSELVQILIPEDFQPKKVMRIQGTVTGASEVPLNANLTVFNINERDRLWNEKTGPKGEFAIVLKEGAAYDVAVDLDDPSYMYFSKIYNLKEEIGARDKEILKIQLMPIQKGAVYELPITFESNSSEIDDISTFELRRISDLLRKNPYMAIEIAVHQNSYREDSIQSSPDLTEVVIDSIFSQVERPILSRDSLETSYDSMAGDDVDSLEMVDYDEELVADTADVVYEIIEQLEIRYTYHNDRTQKQSEAIKAYLVGRGVEESRIWLKISRSEKIASVDESEEVNTENVQVKLKVTSF</sequence>
<dbReference type="InterPro" id="IPR036737">
    <property type="entry name" value="OmpA-like_sf"/>
</dbReference>
<evidence type="ECO:0000313" key="2">
    <source>
        <dbReference type="Proteomes" id="UP000011135"/>
    </source>
</evidence>
<dbReference type="eggNOG" id="COG2885">
    <property type="taxonomic scope" value="Bacteria"/>
</dbReference>
<evidence type="ECO:0000313" key="1">
    <source>
        <dbReference type="EMBL" id="ELR70725.1"/>
    </source>
</evidence>
<gene>
    <name evidence="1" type="ORF">C900_03498</name>
</gene>
<dbReference type="Gene3D" id="2.120.10.30">
    <property type="entry name" value="TolB, C-terminal domain"/>
    <property type="match status" value="1"/>
</dbReference>